<comment type="catalytic activity">
    <reaction evidence="1">
        <text>Hydrolyzes the link between N-acetylmuramoyl residues and L-amino acid residues in certain cell-wall glycopeptides.</text>
        <dbReference type="EC" id="3.5.1.28"/>
    </reaction>
</comment>
<dbReference type="GO" id="GO:0071555">
    <property type="term" value="P:cell wall organization"/>
    <property type="evidence" value="ECO:0007669"/>
    <property type="project" value="UniProtKB-KW"/>
</dbReference>
<dbReference type="InterPro" id="IPR051206">
    <property type="entry name" value="NAMLAA_amidase_2"/>
</dbReference>
<name>A0A2X0QJ87_BROTH</name>
<feature type="domain" description="SH3b" evidence="6">
    <location>
        <begin position="213"/>
        <end position="280"/>
    </location>
</feature>
<dbReference type="SMART" id="SM00287">
    <property type="entry name" value="SH3b"/>
    <property type="match status" value="1"/>
</dbReference>
<dbReference type="SUPFAM" id="SSF55846">
    <property type="entry name" value="N-acetylmuramoyl-L-alanine amidase-like"/>
    <property type="match status" value="1"/>
</dbReference>
<feature type="compositionally biased region" description="Pro residues" evidence="5">
    <location>
        <begin position="185"/>
        <end position="205"/>
    </location>
</feature>
<evidence type="ECO:0000256" key="4">
    <source>
        <dbReference type="ARBA" id="ARBA00023316"/>
    </source>
</evidence>
<accession>A0A2X0QJ87</accession>
<evidence type="ECO:0000256" key="5">
    <source>
        <dbReference type="SAM" id="MobiDB-lite"/>
    </source>
</evidence>
<organism evidence="8 9">
    <name type="scientific">Brochothrix thermosphacta</name>
    <name type="common">Microbacterium thermosphactum</name>
    <dbReference type="NCBI Taxonomy" id="2756"/>
    <lineage>
        <taxon>Bacteria</taxon>
        <taxon>Bacillati</taxon>
        <taxon>Bacillota</taxon>
        <taxon>Bacilli</taxon>
        <taxon>Bacillales</taxon>
        <taxon>Listeriaceae</taxon>
        <taxon>Brochothrix</taxon>
    </lineage>
</organism>
<protein>
    <recommendedName>
        <fullName evidence="2">N-acetylmuramoyl-L-alanine amidase</fullName>
        <ecNumber evidence="2">3.5.1.28</ecNumber>
    </recommendedName>
</protein>
<dbReference type="Pfam" id="PF08460">
    <property type="entry name" value="SH3_5"/>
    <property type="match status" value="1"/>
</dbReference>
<dbReference type="RefSeq" id="WP_120487858.1">
    <property type="nucleotide sequence ID" value="NZ_OUNC01000019.1"/>
</dbReference>
<dbReference type="Pfam" id="PF01510">
    <property type="entry name" value="Amidase_2"/>
    <property type="match status" value="1"/>
</dbReference>
<keyword evidence="3 8" id="KW-0378">Hydrolase</keyword>
<evidence type="ECO:0000259" key="7">
    <source>
        <dbReference type="SMART" id="SM00644"/>
    </source>
</evidence>
<dbReference type="InterPro" id="IPR003646">
    <property type="entry name" value="SH3-like_bac-type"/>
</dbReference>
<dbReference type="GO" id="GO:0009254">
    <property type="term" value="P:peptidoglycan turnover"/>
    <property type="evidence" value="ECO:0007669"/>
    <property type="project" value="TreeGrafter"/>
</dbReference>
<reference evidence="9" key="1">
    <citation type="submission" date="2018-04" db="EMBL/GenBank/DDBJ databases">
        <authorList>
            <person name="Illikoud N."/>
        </authorList>
    </citation>
    <scope>NUCLEOTIDE SEQUENCE [LARGE SCALE GENOMIC DNA]</scope>
</reference>
<sequence length="287" mass="32294">MVKVINKSVCRGVAGKRIGNVKGVVIHNTWDNNTAESHIERLGKMSNKQLEDGFAQYYVDGQTIVRVEDTFNKAWHTANTEGNAYYIGIEVRGNRQTSKEEFEKAEQNAFKQAYEDLKYYKLPINRDTVRLHCEFTATECPKRSLIEHCGYDSIHKQPQAVIDKLKDYFIAQIKKCGNTETVKPPVTPKPPAAIKPPAKPKPPVKPQGVKRVAEKGTFYPNTTVAIKHTPTIKAKQEATLGKGESVIYDSYVKSDGYVWVSYIRNNGKRGYACSRDVKTGKAFGTFK</sequence>
<gene>
    <name evidence="8" type="ORF">BTBSAS_260016</name>
</gene>
<dbReference type="InterPro" id="IPR002502">
    <property type="entry name" value="Amidase_domain"/>
</dbReference>
<dbReference type="EC" id="3.5.1.28" evidence="2"/>
<dbReference type="AlphaFoldDB" id="A0A2X0QJ87"/>
<evidence type="ECO:0000313" key="9">
    <source>
        <dbReference type="Proteomes" id="UP000270190"/>
    </source>
</evidence>
<evidence type="ECO:0000313" key="8">
    <source>
        <dbReference type="EMBL" id="SPP28634.1"/>
    </source>
</evidence>
<dbReference type="GO" id="GO:0009253">
    <property type="term" value="P:peptidoglycan catabolic process"/>
    <property type="evidence" value="ECO:0007669"/>
    <property type="project" value="InterPro"/>
</dbReference>
<evidence type="ECO:0000259" key="6">
    <source>
        <dbReference type="SMART" id="SM00287"/>
    </source>
</evidence>
<evidence type="ECO:0000256" key="3">
    <source>
        <dbReference type="ARBA" id="ARBA00022801"/>
    </source>
</evidence>
<feature type="region of interest" description="Disordered" evidence="5">
    <location>
        <begin position="181"/>
        <end position="207"/>
    </location>
</feature>
<dbReference type="Proteomes" id="UP000270190">
    <property type="component" value="Unassembled WGS sequence"/>
</dbReference>
<keyword evidence="4" id="KW-0961">Cell wall biogenesis/degradation</keyword>
<dbReference type="CDD" id="cd06583">
    <property type="entry name" value="PGRP"/>
    <property type="match status" value="1"/>
</dbReference>
<proteinExistence type="predicted"/>
<dbReference type="PANTHER" id="PTHR30417">
    <property type="entry name" value="N-ACETYLMURAMOYL-L-ALANINE AMIDASE AMID"/>
    <property type="match status" value="1"/>
</dbReference>
<evidence type="ECO:0000256" key="1">
    <source>
        <dbReference type="ARBA" id="ARBA00001561"/>
    </source>
</evidence>
<dbReference type="Gene3D" id="3.40.80.10">
    <property type="entry name" value="Peptidoglycan recognition protein-like"/>
    <property type="match status" value="1"/>
</dbReference>
<dbReference type="Gene3D" id="2.30.30.40">
    <property type="entry name" value="SH3 Domains"/>
    <property type="match status" value="1"/>
</dbReference>
<dbReference type="GO" id="GO:0008745">
    <property type="term" value="F:N-acetylmuramoyl-L-alanine amidase activity"/>
    <property type="evidence" value="ECO:0007669"/>
    <property type="project" value="UniProtKB-EC"/>
</dbReference>
<feature type="domain" description="N-acetylmuramoyl-L-alanine amidase" evidence="7">
    <location>
        <begin position="6"/>
        <end position="159"/>
    </location>
</feature>
<dbReference type="EMBL" id="OUNC01000019">
    <property type="protein sequence ID" value="SPP28634.1"/>
    <property type="molecule type" value="Genomic_DNA"/>
</dbReference>
<dbReference type="InterPro" id="IPR036505">
    <property type="entry name" value="Amidase/PGRP_sf"/>
</dbReference>
<dbReference type="PANTHER" id="PTHR30417:SF1">
    <property type="entry name" value="N-ACETYLMURAMOYL-L-ALANINE AMIDASE AMID"/>
    <property type="match status" value="1"/>
</dbReference>
<dbReference type="SMART" id="SM00644">
    <property type="entry name" value="Ami_2"/>
    <property type="match status" value="1"/>
</dbReference>
<evidence type="ECO:0000256" key="2">
    <source>
        <dbReference type="ARBA" id="ARBA00011901"/>
    </source>
</evidence>